<evidence type="ECO:0000313" key="2">
    <source>
        <dbReference type="EMBL" id="GGK00180.1"/>
    </source>
</evidence>
<reference evidence="2" key="1">
    <citation type="journal article" date="2014" name="Int. J. Syst. Evol. Microbiol.">
        <title>Complete genome sequence of Corynebacterium casei LMG S-19264T (=DSM 44701T), isolated from a smear-ripened cheese.</title>
        <authorList>
            <consortium name="US DOE Joint Genome Institute (JGI-PGF)"/>
            <person name="Walter F."/>
            <person name="Albersmeier A."/>
            <person name="Kalinowski J."/>
            <person name="Ruckert C."/>
        </authorList>
    </citation>
    <scope>NUCLEOTIDE SEQUENCE</scope>
    <source>
        <strain evidence="2">JCM 3090</strain>
    </source>
</reference>
<feature type="chain" id="PRO_5039565990" description="Secreted protein" evidence="1">
    <location>
        <begin position="24"/>
        <end position="142"/>
    </location>
</feature>
<proteinExistence type="predicted"/>
<dbReference type="Proteomes" id="UP000649739">
    <property type="component" value="Unassembled WGS sequence"/>
</dbReference>
<reference evidence="2" key="2">
    <citation type="submission" date="2020-09" db="EMBL/GenBank/DDBJ databases">
        <authorList>
            <person name="Sun Q."/>
            <person name="Ohkuma M."/>
        </authorList>
    </citation>
    <scope>NUCLEOTIDE SEQUENCE</scope>
    <source>
        <strain evidence="2">JCM 3090</strain>
    </source>
</reference>
<evidence type="ECO:0008006" key="4">
    <source>
        <dbReference type="Google" id="ProtNLM"/>
    </source>
</evidence>
<dbReference type="EMBL" id="BMQB01000007">
    <property type="protein sequence ID" value="GGK00180.1"/>
    <property type="molecule type" value="Genomic_DNA"/>
</dbReference>
<feature type="signal peptide" evidence="1">
    <location>
        <begin position="1"/>
        <end position="23"/>
    </location>
</feature>
<dbReference type="RefSeq" id="WP_189171025.1">
    <property type="nucleotide sequence ID" value="NZ_BMQB01000007.1"/>
</dbReference>
<accession>A0A8J3FCG0</accession>
<organism evidence="2 3">
    <name type="scientific">Pilimelia anulata</name>
    <dbReference type="NCBI Taxonomy" id="53371"/>
    <lineage>
        <taxon>Bacteria</taxon>
        <taxon>Bacillati</taxon>
        <taxon>Actinomycetota</taxon>
        <taxon>Actinomycetes</taxon>
        <taxon>Micromonosporales</taxon>
        <taxon>Micromonosporaceae</taxon>
        <taxon>Pilimelia</taxon>
    </lineage>
</organism>
<sequence length="142" mass="15104">MIKRIVPAALAATALVASVAAPAAARPATTFQLQQGSNTLSGTYHMVADPQYKTWTIDYHHKVNDGCSGLFYSERWQAPPEDYGQPPGPHPFCAPASAKIEGVIIQLAARNYYIPGLILCRSATLPVVPSAANCTAPRALTV</sequence>
<protein>
    <recommendedName>
        <fullName evidence="4">Secreted protein</fullName>
    </recommendedName>
</protein>
<gene>
    <name evidence="2" type="ORF">GCM10010123_32600</name>
</gene>
<evidence type="ECO:0000313" key="3">
    <source>
        <dbReference type="Proteomes" id="UP000649739"/>
    </source>
</evidence>
<keyword evidence="1" id="KW-0732">Signal</keyword>
<name>A0A8J3FCG0_9ACTN</name>
<dbReference type="AlphaFoldDB" id="A0A8J3FCG0"/>
<comment type="caution">
    <text evidence="2">The sequence shown here is derived from an EMBL/GenBank/DDBJ whole genome shotgun (WGS) entry which is preliminary data.</text>
</comment>
<evidence type="ECO:0000256" key="1">
    <source>
        <dbReference type="SAM" id="SignalP"/>
    </source>
</evidence>
<keyword evidence="3" id="KW-1185">Reference proteome</keyword>